<name>A0A3M7R0R9_BRAPC</name>
<accession>A0A3M7R0R9</accession>
<dbReference type="Proteomes" id="UP000276133">
    <property type="component" value="Unassembled WGS sequence"/>
</dbReference>
<feature type="non-terminal residue" evidence="1">
    <location>
        <position position="1"/>
    </location>
</feature>
<reference evidence="1 2" key="1">
    <citation type="journal article" date="2018" name="Sci. Rep.">
        <title>Genomic signatures of local adaptation to the degree of environmental predictability in rotifers.</title>
        <authorList>
            <person name="Franch-Gras L."/>
            <person name="Hahn C."/>
            <person name="Garcia-Roger E.M."/>
            <person name="Carmona M.J."/>
            <person name="Serra M."/>
            <person name="Gomez A."/>
        </authorList>
    </citation>
    <scope>NUCLEOTIDE SEQUENCE [LARGE SCALE GENOMIC DNA]</scope>
    <source>
        <strain evidence="1">HYR1</strain>
    </source>
</reference>
<evidence type="ECO:0000313" key="2">
    <source>
        <dbReference type="Proteomes" id="UP000276133"/>
    </source>
</evidence>
<comment type="caution">
    <text evidence="1">The sequence shown here is derived from an EMBL/GenBank/DDBJ whole genome shotgun (WGS) entry which is preliminary data.</text>
</comment>
<dbReference type="AlphaFoldDB" id="A0A3M7R0R9"/>
<proteinExistence type="predicted"/>
<evidence type="ECO:0000313" key="1">
    <source>
        <dbReference type="EMBL" id="RNA16974.1"/>
    </source>
</evidence>
<sequence length="160" mass="19090">FVANNASIDPARREIYFRPRRYIDVDDDFSEDEEFIVNQADIEDDNFDEDFEAWDFRPNEAVKFQKFDELNEKQNTDALRILNNYKSVFAVTYEDIKQSSSKDTDFWEDEPLLHYLETGKFKPGASQKQCKRIMEKSKNLTFNDGRLIYHENENKVVLTY</sequence>
<organism evidence="1 2">
    <name type="scientific">Brachionus plicatilis</name>
    <name type="common">Marine rotifer</name>
    <name type="synonym">Brachionus muelleri</name>
    <dbReference type="NCBI Taxonomy" id="10195"/>
    <lineage>
        <taxon>Eukaryota</taxon>
        <taxon>Metazoa</taxon>
        <taxon>Spiralia</taxon>
        <taxon>Gnathifera</taxon>
        <taxon>Rotifera</taxon>
        <taxon>Eurotatoria</taxon>
        <taxon>Monogononta</taxon>
        <taxon>Pseudotrocha</taxon>
        <taxon>Ploima</taxon>
        <taxon>Brachionidae</taxon>
        <taxon>Brachionus</taxon>
    </lineage>
</organism>
<gene>
    <name evidence="1" type="ORF">BpHYR1_045717</name>
</gene>
<dbReference type="EMBL" id="REGN01004565">
    <property type="protein sequence ID" value="RNA16974.1"/>
    <property type="molecule type" value="Genomic_DNA"/>
</dbReference>
<protein>
    <submittedName>
        <fullName evidence="1">Uncharacterized protein</fullName>
    </submittedName>
</protein>
<keyword evidence="2" id="KW-1185">Reference proteome</keyword>